<feature type="domain" description="EF-hand" evidence="5">
    <location>
        <begin position="75"/>
        <end position="110"/>
    </location>
</feature>
<keyword evidence="7" id="KW-1185">Reference proteome</keyword>
<accession>A0A9W7ANV2</accession>
<dbReference type="Gene3D" id="1.10.238.10">
    <property type="entry name" value="EF-hand"/>
    <property type="match status" value="1"/>
</dbReference>
<evidence type="ECO:0000313" key="6">
    <source>
        <dbReference type="EMBL" id="GMH72772.1"/>
    </source>
</evidence>
<reference evidence="6" key="1">
    <citation type="submission" date="2022-07" db="EMBL/GenBank/DDBJ databases">
        <title>Genome analysis of Parmales, a sister group of diatoms, reveals the evolutionary specialization of diatoms from phago-mixotrophs to photoautotrophs.</title>
        <authorList>
            <person name="Ban H."/>
            <person name="Sato S."/>
            <person name="Yoshikawa S."/>
            <person name="Kazumasa Y."/>
            <person name="Nakamura Y."/>
            <person name="Ichinomiya M."/>
            <person name="Saitoh K."/>
            <person name="Sato N."/>
            <person name="Blanc-Mathieu R."/>
            <person name="Endo H."/>
            <person name="Kuwata A."/>
            <person name="Ogata H."/>
        </authorList>
    </citation>
    <scope>NUCLEOTIDE SEQUENCE</scope>
</reference>
<evidence type="ECO:0000256" key="4">
    <source>
        <dbReference type="SAM" id="MobiDB-lite"/>
    </source>
</evidence>
<dbReference type="InterPro" id="IPR002048">
    <property type="entry name" value="EF_hand_dom"/>
</dbReference>
<evidence type="ECO:0000256" key="1">
    <source>
        <dbReference type="ARBA" id="ARBA00022723"/>
    </source>
</evidence>
<evidence type="ECO:0000256" key="3">
    <source>
        <dbReference type="ARBA" id="ARBA00022837"/>
    </source>
</evidence>
<dbReference type="Pfam" id="PF13499">
    <property type="entry name" value="EF-hand_7"/>
    <property type="match status" value="1"/>
</dbReference>
<sequence>MFLTNLLCFCCKSKQKPNRRKLPKRKGRCNCVTMEDIRRISPAYRRADEYAQFFLASQKGTQMRRLMVKLGIKRNAVTNFFKLFAKIDEDDSGMVTLDEFFNYLRIDWIPFIGKAFRAMDTETDGMSADQLEPDEWIIGLYNYCTLTPEALGRFAFELYDDDGSEFISHDELETMVDDVYGGKGNVHFDREEHVKQLVSILDADGDGVIEYDEWKKVAHKAQSILKPAIVLQTFLSARCFGESFWAREKARTIPIIAKLGYPNVLQFYKKEVVAKRPDAVEAKLATQWLGEEVSLDTGNQAYDEERGETGNLNLKGVMKAKMLARSVQEKVAQQRDPTQHGFVNPFRGAKVVDTYGAVKVKDQMEWVYEEDEENDDEKVKQLKHAMLMLQIREAKAHAPKETRHGSLKYPDGRVIKKPDLKDRSNDDPVTLQKGIKDKYNKKGKMTKEEKLSIEEQRKKAKAYRDRLEAFAKAKCDLMMDRYDLYVDPAKEEIKDKFWEKKVSLGVVKRDEDE</sequence>
<keyword evidence="1" id="KW-0479">Metal-binding</keyword>
<feature type="compositionally biased region" description="Basic and acidic residues" evidence="4">
    <location>
        <begin position="394"/>
        <end position="426"/>
    </location>
</feature>
<dbReference type="InterPro" id="IPR018247">
    <property type="entry name" value="EF_Hand_1_Ca_BS"/>
</dbReference>
<dbReference type="GO" id="GO:0005509">
    <property type="term" value="F:calcium ion binding"/>
    <property type="evidence" value="ECO:0007669"/>
    <property type="project" value="InterPro"/>
</dbReference>
<feature type="domain" description="EF-hand" evidence="5">
    <location>
        <begin position="147"/>
        <end position="182"/>
    </location>
</feature>
<organism evidence="6 7">
    <name type="scientific">Triparma retinervis</name>
    <dbReference type="NCBI Taxonomy" id="2557542"/>
    <lineage>
        <taxon>Eukaryota</taxon>
        <taxon>Sar</taxon>
        <taxon>Stramenopiles</taxon>
        <taxon>Ochrophyta</taxon>
        <taxon>Bolidophyceae</taxon>
        <taxon>Parmales</taxon>
        <taxon>Triparmaceae</taxon>
        <taxon>Triparma</taxon>
    </lineage>
</organism>
<dbReference type="PANTHER" id="PTHR45942">
    <property type="entry name" value="PROTEIN PHOSPATASE 3 REGULATORY SUBUNIT B ALPHA ISOFORM TYPE 1"/>
    <property type="match status" value="1"/>
</dbReference>
<dbReference type="EMBL" id="BRXZ01001502">
    <property type="protein sequence ID" value="GMH72772.1"/>
    <property type="molecule type" value="Genomic_DNA"/>
</dbReference>
<dbReference type="Proteomes" id="UP001165082">
    <property type="component" value="Unassembled WGS sequence"/>
</dbReference>
<dbReference type="SMART" id="SM00054">
    <property type="entry name" value="EFh"/>
    <property type="match status" value="3"/>
</dbReference>
<feature type="domain" description="EF-hand" evidence="5">
    <location>
        <begin position="189"/>
        <end position="224"/>
    </location>
</feature>
<name>A0A9W7ANV2_9STRA</name>
<evidence type="ECO:0000259" key="5">
    <source>
        <dbReference type="PROSITE" id="PS50222"/>
    </source>
</evidence>
<protein>
    <recommendedName>
        <fullName evidence="5">EF-hand domain-containing protein</fullName>
    </recommendedName>
</protein>
<proteinExistence type="predicted"/>
<evidence type="ECO:0000313" key="7">
    <source>
        <dbReference type="Proteomes" id="UP001165082"/>
    </source>
</evidence>
<dbReference type="CDD" id="cd00051">
    <property type="entry name" value="EFh"/>
    <property type="match status" value="1"/>
</dbReference>
<keyword evidence="3" id="KW-0106">Calcium</keyword>
<dbReference type="OrthoDB" id="191686at2759"/>
<gene>
    <name evidence="6" type="ORF">TrRE_jg13009</name>
</gene>
<keyword evidence="2" id="KW-0677">Repeat</keyword>
<dbReference type="PROSITE" id="PS00018">
    <property type="entry name" value="EF_HAND_1"/>
    <property type="match status" value="2"/>
</dbReference>
<dbReference type="SUPFAM" id="SSF47473">
    <property type="entry name" value="EF-hand"/>
    <property type="match status" value="1"/>
</dbReference>
<evidence type="ECO:0000256" key="2">
    <source>
        <dbReference type="ARBA" id="ARBA00022737"/>
    </source>
</evidence>
<comment type="caution">
    <text evidence="6">The sequence shown here is derived from an EMBL/GenBank/DDBJ whole genome shotgun (WGS) entry which is preliminary data.</text>
</comment>
<dbReference type="InterPro" id="IPR011992">
    <property type="entry name" value="EF-hand-dom_pair"/>
</dbReference>
<dbReference type="PROSITE" id="PS50222">
    <property type="entry name" value="EF_HAND_2"/>
    <property type="match status" value="3"/>
</dbReference>
<dbReference type="AlphaFoldDB" id="A0A9W7ANV2"/>
<feature type="region of interest" description="Disordered" evidence="4">
    <location>
        <begin position="394"/>
        <end position="429"/>
    </location>
</feature>